<evidence type="ECO:0000256" key="5">
    <source>
        <dbReference type="ARBA" id="ARBA00023133"/>
    </source>
</evidence>
<dbReference type="Pfam" id="PF01593">
    <property type="entry name" value="Amino_oxidase"/>
    <property type="match status" value="1"/>
</dbReference>
<reference evidence="8 9" key="1">
    <citation type="journal article" date="2010" name="J. Bacteriol.">
        <title>Genome sequence of Lentisphaera araneosa HTCC2155T, the type species of the order Lentisphaerales in the phylum Lentisphaerae.</title>
        <authorList>
            <person name="Thrash J.C."/>
            <person name="Cho J.C."/>
            <person name="Vergin K.L."/>
            <person name="Morris R.M."/>
            <person name="Giovannoni S.J."/>
        </authorList>
    </citation>
    <scope>NUCLEOTIDE SEQUENCE [LARGE SCALE GENOMIC DNA]</scope>
    <source>
        <strain evidence="8 9">HTCC2155</strain>
    </source>
</reference>
<comment type="cofactor">
    <cofactor evidence="1 6">
        <name>FAD</name>
        <dbReference type="ChEBI" id="CHEBI:57692"/>
    </cofactor>
</comment>
<dbReference type="UniPathway" id="UPA00252"/>
<comment type="similarity">
    <text evidence="6">Belongs to the protoporphyrinogen/coproporphyrinogen oxidase family. Coproporphyrinogen III oxidase subfamily.</text>
</comment>
<dbReference type="GO" id="GO:0005737">
    <property type="term" value="C:cytoplasm"/>
    <property type="evidence" value="ECO:0007669"/>
    <property type="project" value="UniProtKB-SubCell"/>
</dbReference>
<protein>
    <recommendedName>
        <fullName evidence="6">Coproporphyrinogen III oxidase</fullName>
        <ecNumber evidence="6">1.3.3.15</ecNumber>
    </recommendedName>
</protein>
<name>A6DR72_9BACT</name>
<dbReference type="OrthoDB" id="9805195at2"/>
<dbReference type="SUPFAM" id="SSF51905">
    <property type="entry name" value="FAD/NAD(P)-binding domain"/>
    <property type="match status" value="1"/>
</dbReference>
<comment type="function">
    <text evidence="6">Involved in coproporphyrin-dependent heme b biosynthesis. Catalyzes the oxidation of coproporphyrinogen III to coproporphyrin III.</text>
</comment>
<keyword evidence="6" id="KW-0963">Cytoplasm</keyword>
<comment type="subcellular location">
    <subcellularLocation>
        <location evidence="6">Cytoplasm</location>
    </subcellularLocation>
</comment>
<dbReference type="STRING" id="313628.LNTAR_01392"/>
<keyword evidence="4 6" id="KW-0560">Oxidoreductase</keyword>
<keyword evidence="3 6" id="KW-0274">FAD</keyword>
<evidence type="ECO:0000256" key="6">
    <source>
        <dbReference type="RuleBase" id="RU364052"/>
    </source>
</evidence>
<dbReference type="SUPFAM" id="SSF54373">
    <property type="entry name" value="FAD-linked reductases, C-terminal domain"/>
    <property type="match status" value="1"/>
</dbReference>
<dbReference type="EC" id="1.3.3.15" evidence="6"/>
<comment type="pathway">
    <text evidence="6">Porphyrin-containing compound metabolism; protoheme biosynthesis.</text>
</comment>
<evidence type="ECO:0000256" key="2">
    <source>
        <dbReference type="ARBA" id="ARBA00022630"/>
    </source>
</evidence>
<dbReference type="InterPro" id="IPR004572">
    <property type="entry name" value="Protoporphyrinogen_oxidase"/>
</dbReference>
<organism evidence="8 9">
    <name type="scientific">Lentisphaera araneosa HTCC2155</name>
    <dbReference type="NCBI Taxonomy" id="313628"/>
    <lineage>
        <taxon>Bacteria</taxon>
        <taxon>Pseudomonadati</taxon>
        <taxon>Lentisphaerota</taxon>
        <taxon>Lentisphaeria</taxon>
        <taxon>Lentisphaerales</taxon>
        <taxon>Lentisphaeraceae</taxon>
        <taxon>Lentisphaera</taxon>
    </lineage>
</organism>
<feature type="domain" description="Amine oxidase" evidence="7">
    <location>
        <begin position="15"/>
        <end position="446"/>
    </location>
</feature>
<dbReference type="eggNOG" id="COG1232">
    <property type="taxonomic scope" value="Bacteria"/>
</dbReference>
<dbReference type="Gene3D" id="3.50.50.60">
    <property type="entry name" value="FAD/NAD(P)-binding domain"/>
    <property type="match status" value="1"/>
</dbReference>
<dbReference type="RefSeq" id="WP_007280344.1">
    <property type="nucleotide sequence ID" value="NZ_ABCK01000023.1"/>
</dbReference>
<accession>A6DR72</accession>
<proteinExistence type="inferred from homology"/>
<dbReference type="Proteomes" id="UP000004947">
    <property type="component" value="Unassembled WGS sequence"/>
</dbReference>
<dbReference type="GO" id="GO:0004729">
    <property type="term" value="F:oxygen-dependent protoporphyrinogen oxidase activity"/>
    <property type="evidence" value="ECO:0007669"/>
    <property type="project" value="UniProtKB-UniRule"/>
</dbReference>
<dbReference type="AlphaFoldDB" id="A6DR72"/>
<dbReference type="PANTHER" id="PTHR42923">
    <property type="entry name" value="PROTOPORPHYRINOGEN OXIDASE"/>
    <property type="match status" value="1"/>
</dbReference>
<dbReference type="InterPro" id="IPR002937">
    <property type="entry name" value="Amino_oxidase"/>
</dbReference>
<dbReference type="PANTHER" id="PTHR42923:SF3">
    <property type="entry name" value="PROTOPORPHYRINOGEN OXIDASE"/>
    <property type="match status" value="1"/>
</dbReference>
<evidence type="ECO:0000313" key="9">
    <source>
        <dbReference type="Proteomes" id="UP000004947"/>
    </source>
</evidence>
<comment type="catalytic activity">
    <reaction evidence="6">
        <text>coproporphyrinogen III + 3 O2 = coproporphyrin III + 3 H2O2</text>
        <dbReference type="Rhea" id="RHEA:43436"/>
        <dbReference type="ChEBI" id="CHEBI:15379"/>
        <dbReference type="ChEBI" id="CHEBI:16240"/>
        <dbReference type="ChEBI" id="CHEBI:57309"/>
        <dbReference type="ChEBI" id="CHEBI:131725"/>
        <dbReference type="EC" id="1.3.3.15"/>
    </reaction>
</comment>
<sequence>MPEKTHRIAVVGAGLSGLATAYFLGKELPDAEITVFEEESAAGGKILSERKAEFPHEMGPNGFLSSRREIFELCQELGLEVLFANEDAAKRYLWMDGALKRIPEGPVSMMTWGELSLKTKLSLFGDIFKKPRLEEDESLYDFVSQQFTEEFAMKIADPFVAGVFAADPKKLSMRSAFPAVFEAQRSHGSVIKGMKAAYKEKVEKGLAPAKRKRGRLCSLRGGMRSLPAELSKRVNLKSDTQVTTLNVEDEKPILCFDGQQHDFDAVIFATPADRTSEMMTAAMPGVAENLVHVPYTPVGVAVCGFSKTLDIPRGFGFLVPSNQESRVLGVLFSSQIFPENHAEGTTLRVMFGGAREPGLLDLSEEELKEIIAKELKEKLGVDDAMDFFRVIPWKRAIPMYELGHHKKVEYIQNALREKSIFITGTSLYGVSMNDCIVSGQNCAEQVKNYLRSKYD</sequence>
<evidence type="ECO:0000259" key="7">
    <source>
        <dbReference type="Pfam" id="PF01593"/>
    </source>
</evidence>
<keyword evidence="2 6" id="KW-0285">Flavoprotein</keyword>
<dbReference type="PRINTS" id="PR00419">
    <property type="entry name" value="ADXRDTASE"/>
</dbReference>
<dbReference type="EMBL" id="ABCK01000023">
    <property type="protein sequence ID" value="EDM25819.1"/>
    <property type="molecule type" value="Genomic_DNA"/>
</dbReference>
<evidence type="ECO:0000313" key="8">
    <source>
        <dbReference type="EMBL" id="EDM25819.1"/>
    </source>
</evidence>
<dbReference type="InterPro" id="IPR050464">
    <property type="entry name" value="Zeta_carotene_desat/Oxidored"/>
</dbReference>
<gene>
    <name evidence="8" type="ORF">LNTAR_01392</name>
</gene>
<evidence type="ECO:0000256" key="3">
    <source>
        <dbReference type="ARBA" id="ARBA00022827"/>
    </source>
</evidence>
<evidence type="ECO:0000256" key="1">
    <source>
        <dbReference type="ARBA" id="ARBA00001974"/>
    </source>
</evidence>
<dbReference type="NCBIfam" id="TIGR00562">
    <property type="entry name" value="proto_IX_ox"/>
    <property type="match status" value="1"/>
</dbReference>
<dbReference type="GO" id="GO:0006783">
    <property type="term" value="P:heme biosynthetic process"/>
    <property type="evidence" value="ECO:0007669"/>
    <property type="project" value="UniProtKB-UniRule"/>
</dbReference>
<evidence type="ECO:0000256" key="4">
    <source>
        <dbReference type="ARBA" id="ARBA00023002"/>
    </source>
</evidence>
<keyword evidence="5 6" id="KW-0350">Heme biosynthesis</keyword>
<keyword evidence="9" id="KW-1185">Reference proteome</keyword>
<dbReference type="InterPro" id="IPR036188">
    <property type="entry name" value="FAD/NAD-bd_sf"/>
</dbReference>
<comment type="caution">
    <text evidence="8">The sequence shown here is derived from an EMBL/GenBank/DDBJ whole genome shotgun (WGS) entry which is preliminary data.</text>
</comment>